<dbReference type="SUPFAM" id="SSF55729">
    <property type="entry name" value="Acyl-CoA N-acyltransferases (Nat)"/>
    <property type="match status" value="1"/>
</dbReference>
<organism evidence="3 4">
    <name type="scientific">Pseudonocardia charpentierae</name>
    <dbReference type="NCBI Taxonomy" id="3075545"/>
    <lineage>
        <taxon>Bacteria</taxon>
        <taxon>Bacillati</taxon>
        <taxon>Actinomycetota</taxon>
        <taxon>Actinomycetes</taxon>
        <taxon>Pseudonocardiales</taxon>
        <taxon>Pseudonocardiaceae</taxon>
        <taxon>Pseudonocardia</taxon>
    </lineage>
</organism>
<evidence type="ECO:0000313" key="4">
    <source>
        <dbReference type="Proteomes" id="UP001183202"/>
    </source>
</evidence>
<sequence>MTAAPTRPRLVELDARDLADRLAEALHVYVAAMGYPPGTARQRRSLWLDHVRRPGWRAVGWLDPAGTLLGIAYGYTGGPGQWWYEEVRRGLRGELTAMTDDYFELTELHVRPDAQGGGLGEGLLRALLAGTDRRHVLLSTPEHGPRPAGRAWRLYRRLGFRDVLRDHLFTGDARPFAVLGRELPLPPSDPRHAPQDVVGRP</sequence>
<feature type="region of interest" description="Disordered" evidence="1">
    <location>
        <begin position="180"/>
        <end position="201"/>
    </location>
</feature>
<evidence type="ECO:0000313" key="3">
    <source>
        <dbReference type="EMBL" id="MDT0350606.1"/>
    </source>
</evidence>
<dbReference type="RefSeq" id="WP_311556631.1">
    <property type="nucleotide sequence ID" value="NZ_JAVREJ010000008.1"/>
</dbReference>
<dbReference type="EMBL" id="JAVREJ010000008">
    <property type="protein sequence ID" value="MDT0350606.1"/>
    <property type="molecule type" value="Genomic_DNA"/>
</dbReference>
<evidence type="ECO:0000256" key="1">
    <source>
        <dbReference type="SAM" id="MobiDB-lite"/>
    </source>
</evidence>
<name>A0ABU2N9I7_9PSEU</name>
<protein>
    <submittedName>
        <fullName evidence="3">GNAT family N-acetyltransferase</fullName>
    </submittedName>
</protein>
<keyword evidence="4" id="KW-1185">Reference proteome</keyword>
<dbReference type="PROSITE" id="PS51186">
    <property type="entry name" value="GNAT"/>
    <property type="match status" value="1"/>
</dbReference>
<accession>A0ABU2N9I7</accession>
<dbReference type="InterPro" id="IPR016181">
    <property type="entry name" value="Acyl_CoA_acyltransferase"/>
</dbReference>
<dbReference type="Gene3D" id="3.40.630.30">
    <property type="match status" value="1"/>
</dbReference>
<evidence type="ECO:0000259" key="2">
    <source>
        <dbReference type="PROSITE" id="PS51186"/>
    </source>
</evidence>
<dbReference type="Pfam" id="PF13508">
    <property type="entry name" value="Acetyltransf_7"/>
    <property type="match status" value="1"/>
</dbReference>
<reference evidence="4" key="1">
    <citation type="submission" date="2023-07" db="EMBL/GenBank/DDBJ databases">
        <title>30 novel species of actinomycetes from the DSMZ collection.</title>
        <authorList>
            <person name="Nouioui I."/>
        </authorList>
    </citation>
    <scope>NUCLEOTIDE SEQUENCE [LARGE SCALE GENOMIC DNA]</scope>
    <source>
        <strain evidence="4">DSM 45834</strain>
    </source>
</reference>
<proteinExistence type="predicted"/>
<gene>
    <name evidence="3" type="ORF">RM445_13825</name>
</gene>
<feature type="domain" description="N-acetyltransferase" evidence="2">
    <location>
        <begin position="13"/>
        <end position="184"/>
    </location>
</feature>
<dbReference type="Proteomes" id="UP001183202">
    <property type="component" value="Unassembled WGS sequence"/>
</dbReference>
<dbReference type="InterPro" id="IPR000182">
    <property type="entry name" value="GNAT_dom"/>
</dbReference>
<comment type="caution">
    <text evidence="3">The sequence shown here is derived from an EMBL/GenBank/DDBJ whole genome shotgun (WGS) entry which is preliminary data.</text>
</comment>